<keyword evidence="9" id="KW-1185">Reference proteome</keyword>
<keyword evidence="2 5" id="KW-0479">Metal-binding</keyword>
<dbReference type="GO" id="GO:0046872">
    <property type="term" value="F:metal ion binding"/>
    <property type="evidence" value="ECO:0007669"/>
    <property type="project" value="UniProtKB-KW"/>
</dbReference>
<comment type="similarity">
    <text evidence="1 5">Belongs to the MsrB Met sulfoxide reductase family.</text>
</comment>
<dbReference type="PROSITE" id="PS51790">
    <property type="entry name" value="MSRB"/>
    <property type="match status" value="1"/>
</dbReference>
<evidence type="ECO:0000313" key="9">
    <source>
        <dbReference type="Proteomes" id="UP001056012"/>
    </source>
</evidence>
<dbReference type="NCBIfam" id="TIGR00357">
    <property type="entry name" value="peptide-methionine (R)-S-oxide reductase MsrB"/>
    <property type="match status" value="1"/>
</dbReference>
<dbReference type="AlphaFoldDB" id="A0A9Q8ZBH4"/>
<dbReference type="Gene3D" id="2.170.150.20">
    <property type="entry name" value="Peptide methionine sulfoxide reductase"/>
    <property type="match status" value="1"/>
</dbReference>
<comment type="cofactor">
    <cofactor evidence="5">
        <name>Zn(2+)</name>
        <dbReference type="ChEBI" id="CHEBI:29105"/>
    </cofactor>
    <text evidence="5">Binds 1 zinc ion per subunit.</text>
</comment>
<evidence type="ECO:0000256" key="1">
    <source>
        <dbReference type="ARBA" id="ARBA00007174"/>
    </source>
</evidence>
<evidence type="ECO:0000259" key="7">
    <source>
        <dbReference type="PROSITE" id="PS51790"/>
    </source>
</evidence>
<keyword evidence="3 5" id="KW-0862">Zinc</keyword>
<evidence type="ECO:0000313" key="8">
    <source>
        <dbReference type="EMBL" id="USP79574.1"/>
    </source>
</evidence>
<organism evidence="8 9">
    <name type="scientific">Curvularia clavata</name>
    <dbReference type="NCBI Taxonomy" id="95742"/>
    <lineage>
        <taxon>Eukaryota</taxon>
        <taxon>Fungi</taxon>
        <taxon>Dikarya</taxon>
        <taxon>Ascomycota</taxon>
        <taxon>Pezizomycotina</taxon>
        <taxon>Dothideomycetes</taxon>
        <taxon>Pleosporomycetidae</taxon>
        <taxon>Pleosporales</taxon>
        <taxon>Pleosporineae</taxon>
        <taxon>Pleosporaceae</taxon>
        <taxon>Curvularia</taxon>
    </lineage>
</organism>
<dbReference type="EMBL" id="CP089278">
    <property type="protein sequence ID" value="USP79574.1"/>
    <property type="molecule type" value="Genomic_DNA"/>
</dbReference>
<evidence type="ECO:0000256" key="6">
    <source>
        <dbReference type="SAM" id="MobiDB-lite"/>
    </source>
</evidence>
<evidence type="ECO:0000256" key="2">
    <source>
        <dbReference type="ARBA" id="ARBA00022723"/>
    </source>
</evidence>
<dbReference type="InterPro" id="IPR002579">
    <property type="entry name" value="Met_Sox_Rdtase_MsrB_dom"/>
</dbReference>
<protein>
    <recommendedName>
        <fullName evidence="5">Peptide-methionine (R)-S-oxide reductase</fullName>
        <ecNumber evidence="5">1.8.4.12</ecNumber>
    </recommendedName>
</protein>
<dbReference type="GO" id="GO:0033743">
    <property type="term" value="F:peptide-methionine (R)-S-oxide reductase activity"/>
    <property type="evidence" value="ECO:0007669"/>
    <property type="project" value="UniProtKB-EC"/>
</dbReference>
<evidence type="ECO:0000256" key="5">
    <source>
        <dbReference type="RuleBase" id="RU365044"/>
    </source>
</evidence>
<dbReference type="InterPro" id="IPR011057">
    <property type="entry name" value="Mss4-like_sf"/>
</dbReference>
<proteinExistence type="inferred from homology"/>
<dbReference type="InterPro" id="IPR028427">
    <property type="entry name" value="Met_Sox_Rdtase_MsrB"/>
</dbReference>
<evidence type="ECO:0000256" key="4">
    <source>
        <dbReference type="ARBA" id="ARBA00023002"/>
    </source>
</evidence>
<dbReference type="GO" id="GO:0006979">
    <property type="term" value="P:response to oxidative stress"/>
    <property type="evidence" value="ECO:0007669"/>
    <property type="project" value="InterPro"/>
</dbReference>
<dbReference type="PANTHER" id="PTHR46081">
    <property type="entry name" value="PEPTIDE METHIONINE SULFOXIDE REDUCTASE 2"/>
    <property type="match status" value="1"/>
</dbReference>
<sequence>MTQLAMLEAPQWRRSSPPPLSNNLGARRSTVLPNQHHNAEIHILLPMRFPSFPSFLRAFHTVTNTTSAFIRSNSANTIGRTIHSSPQRAVLYRSMPNIPFLGALFGSSSSMADNTNYPVQKPEGEWQAQLSPEQFRILRKKGTEPPGSGKYDKHYPDAGVYTCGGCDAPLYKANHKFDSGCGWPAFWDAIPGAVGQKPDPGLGMMRTEIVCNNCGGHLGHIFKGERFGNPKDERHCVNSISINFSPEDKS</sequence>
<dbReference type="SUPFAM" id="SSF51316">
    <property type="entry name" value="Mss4-like"/>
    <property type="match status" value="1"/>
</dbReference>
<dbReference type="EC" id="1.8.4.12" evidence="5"/>
<dbReference type="VEuPathDB" id="FungiDB:yc1106_06848"/>
<evidence type="ECO:0000256" key="3">
    <source>
        <dbReference type="ARBA" id="ARBA00022833"/>
    </source>
</evidence>
<dbReference type="PANTHER" id="PTHR46081:SF8">
    <property type="entry name" value="PEPTIDE METHIONINE SULFOXIDE REDUCTASE 2"/>
    <property type="match status" value="1"/>
</dbReference>
<feature type="region of interest" description="Disordered" evidence="6">
    <location>
        <begin position="1"/>
        <end position="22"/>
    </location>
</feature>
<dbReference type="Pfam" id="PF01641">
    <property type="entry name" value="SelR"/>
    <property type="match status" value="1"/>
</dbReference>
<dbReference type="OrthoDB" id="44061at2759"/>
<reference evidence="8" key="1">
    <citation type="submission" date="2021-12" db="EMBL/GenBank/DDBJ databases">
        <title>Curvularia clavata genome.</title>
        <authorList>
            <person name="Cao Y."/>
        </authorList>
    </citation>
    <scope>NUCLEOTIDE SEQUENCE</scope>
    <source>
        <strain evidence="8">Yc1106</strain>
    </source>
</reference>
<dbReference type="GO" id="GO:0030091">
    <property type="term" value="P:protein repair"/>
    <property type="evidence" value="ECO:0007669"/>
    <property type="project" value="InterPro"/>
</dbReference>
<name>A0A9Q8ZBH4_CURCL</name>
<dbReference type="Proteomes" id="UP001056012">
    <property type="component" value="Chromosome 5"/>
</dbReference>
<feature type="domain" description="MsrB" evidence="7">
    <location>
        <begin position="123"/>
        <end position="247"/>
    </location>
</feature>
<gene>
    <name evidence="8" type="ORF">yc1106_06848</name>
</gene>
<keyword evidence="4 5" id="KW-0560">Oxidoreductase</keyword>
<accession>A0A9Q8ZBH4</accession>
<comment type="catalytic activity">
    <reaction evidence="5">
        <text>L-methionyl-[protein] + [thioredoxin]-disulfide + H2O = L-methionyl-(R)-S-oxide-[protein] + [thioredoxin]-dithiol</text>
        <dbReference type="Rhea" id="RHEA:24164"/>
        <dbReference type="Rhea" id="RHEA-COMP:10698"/>
        <dbReference type="Rhea" id="RHEA-COMP:10700"/>
        <dbReference type="Rhea" id="RHEA-COMP:12313"/>
        <dbReference type="Rhea" id="RHEA-COMP:12314"/>
        <dbReference type="ChEBI" id="CHEBI:15377"/>
        <dbReference type="ChEBI" id="CHEBI:16044"/>
        <dbReference type="ChEBI" id="CHEBI:29950"/>
        <dbReference type="ChEBI" id="CHEBI:45764"/>
        <dbReference type="ChEBI" id="CHEBI:50058"/>
        <dbReference type="EC" id="1.8.4.12"/>
    </reaction>
</comment>